<dbReference type="AlphaFoldDB" id="A0A859FKA7"/>
<dbReference type="KEGG" id="psua:FLK61_30050"/>
<dbReference type="Gene3D" id="1.10.600.10">
    <property type="entry name" value="Farnesyl Diphosphate Synthase"/>
    <property type="match status" value="1"/>
</dbReference>
<gene>
    <name evidence="13" type="ORF">FLK61_30050</name>
</gene>
<comment type="catalytic activity">
    <reaction evidence="11">
        <text>isopentenyl diphosphate + (2E)-geranyl diphosphate = (2E,6E)-farnesyl diphosphate + diphosphate</text>
        <dbReference type="Rhea" id="RHEA:19361"/>
        <dbReference type="ChEBI" id="CHEBI:33019"/>
        <dbReference type="ChEBI" id="CHEBI:58057"/>
        <dbReference type="ChEBI" id="CHEBI:128769"/>
        <dbReference type="ChEBI" id="CHEBI:175763"/>
        <dbReference type="EC" id="2.5.1.10"/>
    </reaction>
</comment>
<dbReference type="SFLD" id="SFLDG01017">
    <property type="entry name" value="Polyprenyl_Transferase_Like"/>
    <property type="match status" value="1"/>
</dbReference>
<sequence length="258" mass="28011">MLYSLQAGGKRIRPMLVYAVLSSYKKEMELGDDAALAIEMIHTYSLVHDDLPAMDDDDMRRGKPTNHKVFGEATAILAGDALLTYSIQLIRESSRIPDSLKLDIIGAIVHAAGPNGMVGGQMADMEAEKQQVSVEELEKVHEHKTGDLLAVALESGAILAEASNQERLTLAEFGHHIGLAFQIKDDILDVEGDEEEIGKPVGSDQGNDKSTYVSILGLDGAKEKLAYHTKAALHELSKLSADTSILEELALYIENRSS</sequence>
<evidence type="ECO:0000256" key="5">
    <source>
        <dbReference type="ARBA" id="ARBA00022679"/>
    </source>
</evidence>
<comment type="cofactor">
    <cofactor evidence="1">
        <name>Mg(2+)</name>
        <dbReference type="ChEBI" id="CHEBI:18420"/>
    </cofactor>
</comment>
<evidence type="ECO:0000256" key="9">
    <source>
        <dbReference type="ARBA" id="ARBA00032380"/>
    </source>
</evidence>
<dbReference type="EC" id="2.5.1.10" evidence="3"/>
<evidence type="ECO:0000256" key="7">
    <source>
        <dbReference type="ARBA" id="ARBA00022842"/>
    </source>
</evidence>
<evidence type="ECO:0000256" key="2">
    <source>
        <dbReference type="ARBA" id="ARBA00006706"/>
    </source>
</evidence>
<dbReference type="SUPFAM" id="SSF48576">
    <property type="entry name" value="Terpenoid synthases"/>
    <property type="match status" value="1"/>
</dbReference>
<dbReference type="InterPro" id="IPR053378">
    <property type="entry name" value="Prenyl_diphosphate_synthase"/>
</dbReference>
<dbReference type="PANTHER" id="PTHR43281:SF1">
    <property type="entry name" value="FARNESYL DIPHOSPHATE SYNTHASE"/>
    <property type="match status" value="1"/>
</dbReference>
<dbReference type="NCBIfam" id="NF045485">
    <property type="entry name" value="FPPsyn"/>
    <property type="match status" value="1"/>
</dbReference>
<dbReference type="Pfam" id="PF00348">
    <property type="entry name" value="polyprenyl_synt"/>
    <property type="match status" value="1"/>
</dbReference>
<keyword evidence="5 12" id="KW-0808">Transferase</keyword>
<organism evidence="13 14">
    <name type="scientific">Paenalkalicoccus suaedae</name>
    <dbReference type="NCBI Taxonomy" id="2592382"/>
    <lineage>
        <taxon>Bacteria</taxon>
        <taxon>Bacillati</taxon>
        <taxon>Bacillota</taxon>
        <taxon>Bacilli</taxon>
        <taxon>Bacillales</taxon>
        <taxon>Bacillaceae</taxon>
        <taxon>Paenalkalicoccus</taxon>
    </lineage>
</organism>
<dbReference type="PANTHER" id="PTHR43281">
    <property type="entry name" value="FARNESYL DIPHOSPHATE SYNTHASE"/>
    <property type="match status" value="1"/>
</dbReference>
<evidence type="ECO:0000313" key="13">
    <source>
        <dbReference type="EMBL" id="QKS73216.1"/>
    </source>
</evidence>
<dbReference type="FunFam" id="1.10.600.10:FF:000001">
    <property type="entry name" value="Geranylgeranyl diphosphate synthase"/>
    <property type="match status" value="1"/>
</dbReference>
<evidence type="ECO:0000256" key="6">
    <source>
        <dbReference type="ARBA" id="ARBA00022723"/>
    </source>
</evidence>
<dbReference type="SFLD" id="SFLDS00005">
    <property type="entry name" value="Isoprenoid_Synthase_Type_I"/>
    <property type="match status" value="1"/>
</dbReference>
<dbReference type="Proteomes" id="UP000318138">
    <property type="component" value="Chromosome"/>
</dbReference>
<comment type="similarity">
    <text evidence="2 12">Belongs to the FPP/GGPP synthase family.</text>
</comment>
<dbReference type="PROSITE" id="PS00444">
    <property type="entry name" value="POLYPRENYL_SYNTHASE_2"/>
    <property type="match status" value="1"/>
</dbReference>
<dbReference type="GO" id="GO:0004337">
    <property type="term" value="F:(2E,6E)-farnesyl diphosphate synthase activity"/>
    <property type="evidence" value="ECO:0007669"/>
    <property type="project" value="UniProtKB-EC"/>
</dbReference>
<evidence type="ECO:0000256" key="1">
    <source>
        <dbReference type="ARBA" id="ARBA00001946"/>
    </source>
</evidence>
<evidence type="ECO:0000256" key="8">
    <source>
        <dbReference type="ARBA" id="ARBA00023229"/>
    </source>
</evidence>
<keyword evidence="8" id="KW-0414">Isoprene biosynthesis</keyword>
<dbReference type="EMBL" id="CP041372">
    <property type="protein sequence ID" value="QKS73216.1"/>
    <property type="molecule type" value="Genomic_DNA"/>
</dbReference>
<dbReference type="InterPro" id="IPR000092">
    <property type="entry name" value="Polyprenyl_synt"/>
</dbReference>
<accession>A0A859FKA7</accession>
<evidence type="ECO:0000313" key="14">
    <source>
        <dbReference type="Proteomes" id="UP000318138"/>
    </source>
</evidence>
<reference evidence="14" key="1">
    <citation type="submission" date="2019-07" db="EMBL/GenBank/DDBJ databases">
        <title>Bacillus alkalisoli sp. nov. isolated from saline soil.</title>
        <authorList>
            <person name="Sun J.-Q."/>
            <person name="Xu L."/>
        </authorList>
    </citation>
    <scope>NUCLEOTIDE SEQUENCE [LARGE SCALE GENOMIC DNA]</scope>
    <source>
        <strain evidence="14">M4U3P1</strain>
    </source>
</reference>
<evidence type="ECO:0000256" key="10">
    <source>
        <dbReference type="ARBA" id="ARBA00032873"/>
    </source>
</evidence>
<keyword evidence="14" id="KW-1185">Reference proteome</keyword>
<name>A0A859FKA7_9BACI</name>
<proteinExistence type="inferred from homology"/>
<dbReference type="InterPro" id="IPR033749">
    <property type="entry name" value="Polyprenyl_synt_CS"/>
</dbReference>
<dbReference type="GO" id="GO:0005737">
    <property type="term" value="C:cytoplasm"/>
    <property type="evidence" value="ECO:0007669"/>
    <property type="project" value="UniProtKB-ARBA"/>
</dbReference>
<dbReference type="InterPro" id="IPR008949">
    <property type="entry name" value="Isoprenoid_synthase_dom_sf"/>
</dbReference>
<protein>
    <recommendedName>
        <fullName evidence="4">Farnesyl diphosphate synthase</fullName>
        <ecNumber evidence="3">2.5.1.10</ecNumber>
    </recommendedName>
    <alternativeName>
        <fullName evidence="10">(2E,6E)-farnesyl diphosphate synthase</fullName>
    </alternativeName>
    <alternativeName>
        <fullName evidence="9">Geranyltranstransferase</fullName>
    </alternativeName>
</protein>
<evidence type="ECO:0000256" key="12">
    <source>
        <dbReference type="RuleBase" id="RU004466"/>
    </source>
</evidence>
<evidence type="ECO:0000256" key="3">
    <source>
        <dbReference type="ARBA" id="ARBA00012439"/>
    </source>
</evidence>
<dbReference type="GO" id="GO:0016114">
    <property type="term" value="P:terpenoid biosynthetic process"/>
    <property type="evidence" value="ECO:0007669"/>
    <property type="project" value="UniProtKB-ARBA"/>
</dbReference>
<dbReference type="GO" id="GO:0046872">
    <property type="term" value="F:metal ion binding"/>
    <property type="evidence" value="ECO:0007669"/>
    <property type="project" value="UniProtKB-KW"/>
</dbReference>
<keyword evidence="6" id="KW-0479">Metal-binding</keyword>
<evidence type="ECO:0000256" key="11">
    <source>
        <dbReference type="ARBA" id="ARBA00049399"/>
    </source>
</evidence>
<dbReference type="CDD" id="cd00685">
    <property type="entry name" value="Trans_IPPS_HT"/>
    <property type="match status" value="1"/>
</dbReference>
<evidence type="ECO:0000256" key="4">
    <source>
        <dbReference type="ARBA" id="ARBA00015100"/>
    </source>
</evidence>
<dbReference type="PROSITE" id="PS00723">
    <property type="entry name" value="POLYPRENYL_SYNTHASE_1"/>
    <property type="match status" value="1"/>
</dbReference>
<keyword evidence="7" id="KW-0460">Magnesium</keyword>